<keyword evidence="10" id="KW-1185">Reference proteome</keyword>
<gene>
    <name evidence="9" type="ORF">B1812_21595</name>
</gene>
<evidence type="ECO:0000259" key="8">
    <source>
        <dbReference type="PROSITE" id="PS50075"/>
    </source>
</evidence>
<evidence type="ECO:0000256" key="2">
    <source>
        <dbReference type="ARBA" id="ARBA00006432"/>
    </source>
</evidence>
<dbReference type="Gene3D" id="3.40.50.1820">
    <property type="entry name" value="alpha/beta hydrolase"/>
    <property type="match status" value="1"/>
</dbReference>
<dbReference type="EMBL" id="CP019949">
    <property type="protein sequence ID" value="ARN83881.1"/>
    <property type="molecule type" value="Genomic_DNA"/>
</dbReference>
<dbReference type="Pfam" id="PF00501">
    <property type="entry name" value="AMP-binding"/>
    <property type="match status" value="3"/>
</dbReference>
<dbReference type="GO" id="GO:0031177">
    <property type="term" value="F:phosphopantetheine binding"/>
    <property type="evidence" value="ECO:0007669"/>
    <property type="project" value="InterPro"/>
</dbReference>
<dbReference type="PANTHER" id="PTHR45527">
    <property type="entry name" value="NONRIBOSOMAL PEPTIDE SYNTHETASE"/>
    <property type="match status" value="1"/>
</dbReference>
<keyword evidence="9" id="KW-0614">Plasmid</keyword>
<dbReference type="NCBIfam" id="NF003417">
    <property type="entry name" value="PRK04813.1"/>
    <property type="match status" value="3"/>
</dbReference>
<dbReference type="InterPro" id="IPR020806">
    <property type="entry name" value="PKS_PP-bd"/>
</dbReference>
<accession>A0A1W6N284</accession>
<keyword evidence="5" id="KW-0276">Fatty acid metabolism</keyword>
<evidence type="ECO:0000256" key="4">
    <source>
        <dbReference type="ARBA" id="ARBA00022553"/>
    </source>
</evidence>
<dbReference type="SUPFAM" id="SSF56801">
    <property type="entry name" value="Acetyl-CoA synthetase-like"/>
    <property type="match status" value="3"/>
</dbReference>
<dbReference type="Gene3D" id="3.30.559.30">
    <property type="entry name" value="Nonribosomal peptide synthetase, condensation domain"/>
    <property type="match status" value="3"/>
</dbReference>
<dbReference type="GO" id="GO:0044550">
    <property type="term" value="P:secondary metabolite biosynthetic process"/>
    <property type="evidence" value="ECO:0007669"/>
    <property type="project" value="TreeGrafter"/>
</dbReference>
<dbReference type="InterPro" id="IPR045851">
    <property type="entry name" value="AMP-bd_C_sf"/>
</dbReference>
<dbReference type="Gene3D" id="3.40.50.12780">
    <property type="entry name" value="N-terminal domain of ligase-like"/>
    <property type="match status" value="1"/>
</dbReference>
<dbReference type="SMART" id="SM00823">
    <property type="entry name" value="PKS_PP"/>
    <property type="match status" value="3"/>
</dbReference>
<evidence type="ECO:0000256" key="3">
    <source>
        <dbReference type="ARBA" id="ARBA00022450"/>
    </source>
</evidence>
<dbReference type="InterPro" id="IPR029058">
    <property type="entry name" value="AB_hydrolase_fold"/>
</dbReference>
<evidence type="ECO:0000256" key="5">
    <source>
        <dbReference type="ARBA" id="ARBA00022832"/>
    </source>
</evidence>
<dbReference type="InterPro" id="IPR010071">
    <property type="entry name" value="AA_adenyl_dom"/>
</dbReference>
<name>A0A1W6N284_9HYPH</name>
<dbReference type="CDD" id="cd05931">
    <property type="entry name" value="FAAL"/>
    <property type="match status" value="1"/>
</dbReference>
<dbReference type="PROSITE" id="PS00455">
    <property type="entry name" value="AMP_BINDING"/>
    <property type="match status" value="3"/>
</dbReference>
<dbReference type="Pfam" id="PF13193">
    <property type="entry name" value="AMP-binding_C"/>
    <property type="match status" value="2"/>
</dbReference>
<dbReference type="CDD" id="cd19543">
    <property type="entry name" value="DCL_NRPS"/>
    <property type="match status" value="1"/>
</dbReference>
<dbReference type="Gene3D" id="3.40.50.980">
    <property type="match status" value="4"/>
</dbReference>
<dbReference type="FunFam" id="1.10.1200.10:FF:000005">
    <property type="entry name" value="Nonribosomal peptide synthetase 1"/>
    <property type="match status" value="1"/>
</dbReference>
<dbReference type="RefSeq" id="WP_085773902.1">
    <property type="nucleotide sequence ID" value="NZ_CP019949.1"/>
</dbReference>
<feature type="domain" description="Carrier" evidence="8">
    <location>
        <begin position="2784"/>
        <end position="2859"/>
    </location>
</feature>
<dbReference type="InterPro" id="IPR009081">
    <property type="entry name" value="PP-bd_ACP"/>
</dbReference>
<evidence type="ECO:0000256" key="7">
    <source>
        <dbReference type="SAM" id="MobiDB-lite"/>
    </source>
</evidence>
<evidence type="ECO:0000256" key="1">
    <source>
        <dbReference type="ARBA" id="ARBA00001957"/>
    </source>
</evidence>
<dbReference type="InterPro" id="IPR000873">
    <property type="entry name" value="AMP-dep_synth/lig_dom"/>
</dbReference>
<dbReference type="GO" id="GO:0043041">
    <property type="term" value="P:amino acid activation for nonribosomal peptide biosynthetic process"/>
    <property type="evidence" value="ECO:0007669"/>
    <property type="project" value="TreeGrafter"/>
</dbReference>
<dbReference type="InterPro" id="IPR020845">
    <property type="entry name" value="AMP-binding_CS"/>
</dbReference>
<dbReference type="GO" id="GO:0003824">
    <property type="term" value="F:catalytic activity"/>
    <property type="evidence" value="ECO:0007669"/>
    <property type="project" value="InterPro"/>
</dbReference>
<dbReference type="Proteomes" id="UP000193978">
    <property type="component" value="Plasmid p1"/>
</dbReference>
<keyword evidence="4" id="KW-0597">Phosphoprotein</keyword>
<protein>
    <recommendedName>
        <fullName evidence="8">Carrier domain-containing protein</fullName>
    </recommendedName>
</protein>
<comment type="similarity">
    <text evidence="2">Belongs to the ATP-dependent AMP-binding enzyme family.</text>
</comment>
<comment type="cofactor">
    <cofactor evidence="1">
        <name>pantetheine 4'-phosphate</name>
        <dbReference type="ChEBI" id="CHEBI:47942"/>
    </cofactor>
</comment>
<keyword evidence="3" id="KW-0596">Phosphopantetheine</keyword>
<dbReference type="GO" id="GO:0005737">
    <property type="term" value="C:cytoplasm"/>
    <property type="evidence" value="ECO:0007669"/>
    <property type="project" value="TreeGrafter"/>
</dbReference>
<dbReference type="GO" id="GO:0006631">
    <property type="term" value="P:fatty acid metabolic process"/>
    <property type="evidence" value="ECO:0007669"/>
    <property type="project" value="UniProtKB-KW"/>
</dbReference>
<feature type="region of interest" description="Disordered" evidence="7">
    <location>
        <begin position="2859"/>
        <end position="2878"/>
    </location>
</feature>
<dbReference type="PROSITE" id="PS50075">
    <property type="entry name" value="CARRIER"/>
    <property type="match status" value="3"/>
</dbReference>
<dbReference type="Gene3D" id="1.10.1200.10">
    <property type="entry name" value="ACP-like"/>
    <property type="match status" value="2"/>
</dbReference>
<dbReference type="InterPro" id="IPR001242">
    <property type="entry name" value="Condensation_dom"/>
</dbReference>
<dbReference type="SUPFAM" id="SSF52777">
    <property type="entry name" value="CoA-dependent acyltransferases"/>
    <property type="match status" value="6"/>
</dbReference>
<evidence type="ECO:0000313" key="9">
    <source>
        <dbReference type="EMBL" id="ARN83881.1"/>
    </source>
</evidence>
<dbReference type="InterPro" id="IPR036736">
    <property type="entry name" value="ACP-like_sf"/>
</dbReference>
<evidence type="ECO:0000256" key="6">
    <source>
        <dbReference type="ARBA" id="ARBA00023098"/>
    </source>
</evidence>
<dbReference type="InterPro" id="IPR042099">
    <property type="entry name" value="ANL_N_sf"/>
</dbReference>
<feature type="domain" description="Carrier" evidence="8">
    <location>
        <begin position="622"/>
        <end position="699"/>
    </location>
</feature>
<dbReference type="CDD" id="cd05930">
    <property type="entry name" value="A_NRPS"/>
    <property type="match status" value="2"/>
</dbReference>
<dbReference type="FunFam" id="3.30.300.30:FF:000010">
    <property type="entry name" value="Enterobactin synthetase component F"/>
    <property type="match status" value="2"/>
</dbReference>
<dbReference type="PROSITE" id="PS00012">
    <property type="entry name" value="PHOSPHOPANTETHEINE"/>
    <property type="match status" value="2"/>
</dbReference>
<dbReference type="FunFam" id="3.40.50.980:FF:000001">
    <property type="entry name" value="Non-ribosomal peptide synthetase"/>
    <property type="match status" value="2"/>
</dbReference>
<feature type="domain" description="Carrier" evidence="8">
    <location>
        <begin position="1698"/>
        <end position="1772"/>
    </location>
</feature>
<dbReference type="NCBIfam" id="TIGR01733">
    <property type="entry name" value="AA-adenyl-dom"/>
    <property type="match status" value="2"/>
</dbReference>
<dbReference type="FunFam" id="2.30.38.10:FF:000001">
    <property type="entry name" value="Non-ribosomal peptide synthetase PvdI"/>
    <property type="match status" value="1"/>
</dbReference>
<geneLocation type="plasmid" evidence="9 10">
    <name>p1</name>
</geneLocation>
<evidence type="ECO:0000313" key="10">
    <source>
        <dbReference type="Proteomes" id="UP000193978"/>
    </source>
</evidence>
<dbReference type="GO" id="GO:0008610">
    <property type="term" value="P:lipid biosynthetic process"/>
    <property type="evidence" value="ECO:0007669"/>
    <property type="project" value="InterPro"/>
</dbReference>
<dbReference type="CDD" id="cd19531">
    <property type="entry name" value="LCL_NRPS-like"/>
    <property type="match status" value="2"/>
</dbReference>
<dbReference type="FunFam" id="3.40.50.12780:FF:000013">
    <property type="entry name" value="Long-chain-fatty-acid--AMP ligase FadD32"/>
    <property type="match status" value="1"/>
</dbReference>
<dbReference type="Gene3D" id="3.30.300.30">
    <property type="match status" value="3"/>
</dbReference>
<dbReference type="InterPro" id="IPR006162">
    <property type="entry name" value="Ppantetheine_attach_site"/>
</dbReference>
<reference evidence="9 10" key="1">
    <citation type="submission" date="2017-02" db="EMBL/GenBank/DDBJ databases">
        <authorList>
            <person name="Peterson S.W."/>
        </authorList>
    </citation>
    <scope>NUCLEOTIDE SEQUENCE [LARGE SCALE GENOMIC DNA]</scope>
    <source>
        <strain evidence="9 10">S285</strain>
        <plasmid evidence="10">Plasmid p1</plasmid>
    </source>
</reference>
<keyword evidence="6" id="KW-0443">Lipid metabolism</keyword>
<organism evidence="9 10">
    <name type="scientific">Methylocystis bryophila</name>
    <dbReference type="NCBI Taxonomy" id="655015"/>
    <lineage>
        <taxon>Bacteria</taxon>
        <taxon>Pseudomonadati</taxon>
        <taxon>Pseudomonadota</taxon>
        <taxon>Alphaproteobacteria</taxon>
        <taxon>Hyphomicrobiales</taxon>
        <taxon>Methylocystaceae</taxon>
        <taxon>Methylocystis</taxon>
    </lineage>
</organism>
<dbReference type="InterPro" id="IPR023213">
    <property type="entry name" value="CAT-like_dom_sf"/>
</dbReference>
<dbReference type="InterPro" id="IPR025110">
    <property type="entry name" value="AMP-bd_C"/>
</dbReference>
<dbReference type="Gene3D" id="3.30.559.10">
    <property type="entry name" value="Chloramphenicol acetyltransferase-like domain"/>
    <property type="match status" value="3"/>
</dbReference>
<dbReference type="Pfam" id="PF00668">
    <property type="entry name" value="Condensation"/>
    <property type="match status" value="3"/>
</dbReference>
<proteinExistence type="inferred from homology"/>
<dbReference type="SUPFAM" id="SSF47336">
    <property type="entry name" value="ACP-like"/>
    <property type="match status" value="3"/>
</dbReference>
<dbReference type="Gene3D" id="2.30.38.10">
    <property type="entry name" value="Luciferase, Domain 3"/>
    <property type="match status" value="2"/>
</dbReference>
<dbReference type="PANTHER" id="PTHR45527:SF1">
    <property type="entry name" value="FATTY ACID SYNTHASE"/>
    <property type="match status" value="1"/>
</dbReference>
<dbReference type="InterPro" id="IPR040097">
    <property type="entry name" value="FAAL/FAAC"/>
</dbReference>
<dbReference type="Pfam" id="PF00550">
    <property type="entry name" value="PP-binding"/>
    <property type="match status" value="3"/>
</dbReference>
<dbReference type="GO" id="GO:0071766">
    <property type="term" value="P:Actinobacterium-type cell wall biogenesis"/>
    <property type="evidence" value="ECO:0007669"/>
    <property type="project" value="UniProtKB-ARBA"/>
</dbReference>
<sequence>MTFVDGQDLAEEPPLEGVSDLIELLRTRAARQREQPAFIFLNNGEKESGRLSFGELDRRARAIGAHLQNLGMAEQRALLLYPPGLNYIEAFFGCLYAGVVAIPAYPPSGRHFRRLEAILHDASAHLILTVAELHDNIAAGVDMRSEHSAFSLITTDQLESDAAEAWNPPQIAPDSLAFLQYTSGSTGAPRGVMVTHANLLANQALIQRSFQHTKHSTLVGWLPLYHDMGLIGNILQPLYVGATSILMSPMAFLEKPIRWLQAISTFQAHTSGAPNFAYDLCVRKVTPEQKLGLELSSWRIAFSGAEPVRATTLDRFATAFAECGFRRESFFPCYGLAEATLVVTAPTRGRPILLQRPAQFSPVGVPGDPPTSRTAPPLVGCGQAWAGHLVKIVDPDSAAPVPDGEVGEIWVAGPCVAKGYWGQPKASEDAFRARIPGYDGVSFLRTGDLGFFERGNLFITGRLKDLIIVRGRNYYPQDFERVLDDEFHELRPGYNAAVSVTIDEQESLVVIAEPQRSYLRLMRERGAGALCRKISEALASECDIAPAEIVLVQPGSIPRTSSGKVRRAECKRLYLNGDLPVLAQTETDAARRLKAANPSSISDFGGTGALLREALCLLRSPQKVALITRFLTSTAAKLLRVPEGDLSADSQIMRSGLDSLGTVELKHALDALLGTDIPISLLMSERTFGQVAEALGDFEQIKPWAAPEESDPCAASRLSQGQRAIWAVHQLSQSSVAYNLHVALRLRGPVDDLALQSSVDHLLARHPILRSVYRQDGDDVIQAIQPLTATHDYFSVVAAEGIGNSDLRKELLRRAFTPFNLVDGPILRITLYCHGDSTSTLLLCAHHIALDLWSLLILLKELQAVYSAQIAGRAPSLPNIAERYQDFVAWQSQYLASPSSEADWSYWRHRLGGELPILALRSDFPRPAARANLGSAVSVRLNAKSTADLEALARANGATLFMVLLAVYKLLLYRYTNQREIVVGSAASGRSQRRFASVVGNFVNPLAFRSTVRPEQPFSDFLLEIRSCVSEALAHQDFPFALIVERLQPERISGQWPIFQTWFALQRAQADVDSEYAQLVLGENSDSLPFGEWLVEGLALDERIERFDLKLMAAEAKNGLVLSFQYRRELFREDTIARLAQNFLNLVEAVVKAPQTPIGSLPLARAQVEEQGADSASSNCAGAGDTCIHHLFSEWARKTPESVALVAADGEMTYAELQSETNRLANYLRGRGVDRNVSVGVCALRSARTILGILAVLKAGGAYIPIEPTLPPARIADMLQHGSLLLCEQHWFERSGVVGVNTVFLEDLKAATANEPDVAPFVRNGSLDLAYVIYTSGSTGRPKGVAVTHGGLVNYTNAIIGRLSAESGLQFALASTLAADLGNTVLFPALASGGRLHVLTYDEATDPRLFRAYTERHRIDVLKITPSHFGALSPHGDEAKLLPRRALIFGGEALSLQLAKRLLAEESSCQVFNHYGPTEASVGALMLPISLEALDASSSSVAPLGRPIEDMRAYLLSPDLALAPDGVDGEICLAGVGLAQGYFGRPDLTAERFVPDPFAATPGGRLYRTGDLGRLTRDGVVEFDGRIDQQVKIRGFRVELGEIEAVLCEHAAVEQAVVVAHADRGAVSRLVAHVVVRKGAARDAEVFQAHLRRRLPDYMLPSHFVFLDVLPMTPNGKIDRKRLPVIDLAALSTRAYRAPRDEIETRLAEIYSSLLGLDRVGIDESFFALGGDSILSIQAASRAQAAGLLVSPHEIFLRQSIAELAPTIRSGQATQTPLAPRSSSVGDFPLSTLSRIELDRLSADPAGVEDIYPLTPLQDGLLFHTLAQPNSGVYVMQHRYWIEGEIDVDTFRASWQAIVDAHPVFRTSFVWEGYSRSQQVVHRRVELPFDYLDFRRLNGSEQGSRLNDLLTEERRVGFAFAKAPLARIRLLHLGERRYLLIRSHHHILFDAWCTSLILKELQSNYAALSKRQSSLPSCGLGFNEYIAWLQRQDERAAESFWRDNLAGFGEPTPLVASRSSALEAKRANAVKDIVLQLSETETAELDGLAKHYQVTTNTFAQAALALLLAQYTSRLEVLFGVTVSGRPADLPGVESILGLFINALPLRIAINPNQRLPQFLRSVLKQNYAIRNYEYAPLTQVQNWSQLPRGADLFQYLLTFENAPVDPSLLEGRGSWRFTDCWHRTHTNYPITFVVIPGEQLHLQITYDGARIDAASAERLLGHYRRLLKEMIHRPEARLSDFPLLSESERQQILVEWNETSRIYAEPRDIIGRFEAQAASSPEAIAASCGGASLPYGALNERVNRLAHALIGEDVGPDCIVALLEERGLDFLVMILALFKAGAAYVPLDPAHPDGRITQVLEESKVGLMLVGAACRDRAETILAAMPDIKPRRLNLATLEARGDRLDNPSRRHCPQNLAVVIFTSGSTGKPKGAMLEHQGMFNNLITKVPALNLTSADVIAQTASQCFDISVWQYLTALTLGARVEIFPDSISHDPQRLLEEIAARGVTILEAVPSMIRALLDASETSERLASLRWLLPCGEAFAPELCRRFMERHPHVRLLNAYGPAECSDDVSYYPIETPPAGNDLSVPIGRPVDNTRLYILDRWLQPAPIGAPGEICVGGVQVGRGYLNRQDLTAAAFLPDPFGPAGTRLYRTGDLGRFRTDGTIEFLGRIDHQVKIRGHRIEPGEVEACLATHPRVRATAVMARPFGAGGHRLVAYVVGEAEAIAHEELRRHLRAILPDYMIPSAFVSLDALPLTANGKLDRTALPEPDLNSEFANSYFAPRTPTEAVLAQIWAEVLGVERVGIEDDFFELGGHSLLATRVVSRVRSTFEIALPVRAVFEAPTLAALALSIDSARGRGRPRAGSPPTKAPHHETLPMSLGQQRLWITQQIDDANPLYHFAVAVRVTGSLELETFTAALNAIIQRHESLRTVFLEESGRLQQNVVSELKVTPNCETLEMGADGKGATELFSRIRASIAARFDLANGPLVRASIYRSPPSQNPAPQACAVLLCFHHIIFDGWSFGVFLKEFATLYVALQNGSEASLPPLLVQYPDYAVWQRERMKDEDLSLALDYWVEHLKSAPPFLDLPGDWPRSLKTGDVAGSHEFDLSELQAELNAFNRQHALTPFMTMLAAFAGLLRYLTGVEDLVVGADVANRPLSEFEPLIGFFINLVALRIKLDRDPSFSRLVTQIREVTLSAYDHQELPFDKLVEVLRPERNPLYAPIFQVKIVFHNVPLAELHIPGLQFEMIPFAAPRTELDLVLHVHDGPRGLRAIFEYRSGLFRAATIGRFAELLRLLLRRVLSEPEIGLNAQMDFLAKSDRAMRDAARTAHLRSRTDRLLSAKRKLSREESSVSNVLES</sequence>
<dbReference type="KEGG" id="mbry:B1812_21595"/>